<accession>A0AAW7Y6T5</accession>
<name>A0AAW7Y6T5_9GAMM</name>
<dbReference type="GO" id="GO:0000725">
    <property type="term" value="P:recombinational repair"/>
    <property type="evidence" value="ECO:0007669"/>
    <property type="project" value="TreeGrafter"/>
</dbReference>
<comment type="catalytic activity">
    <reaction evidence="9">
        <text>ATP + H2O = ADP + phosphate + H(+)</text>
        <dbReference type="Rhea" id="RHEA:13065"/>
        <dbReference type="ChEBI" id="CHEBI:15377"/>
        <dbReference type="ChEBI" id="CHEBI:15378"/>
        <dbReference type="ChEBI" id="CHEBI:30616"/>
        <dbReference type="ChEBI" id="CHEBI:43474"/>
        <dbReference type="ChEBI" id="CHEBI:456216"/>
        <dbReference type="EC" id="5.6.2.4"/>
    </reaction>
</comment>
<gene>
    <name evidence="12" type="ORF">Q4568_14180</name>
</gene>
<dbReference type="GO" id="GO:0016787">
    <property type="term" value="F:hydrolase activity"/>
    <property type="evidence" value="ECO:0007669"/>
    <property type="project" value="UniProtKB-UniRule"/>
</dbReference>
<dbReference type="InterPro" id="IPR027417">
    <property type="entry name" value="P-loop_NTPase"/>
</dbReference>
<comment type="caution">
    <text evidence="12">The sequence shown here is derived from an EMBL/GenBank/DDBJ whole genome shotgun (WGS) entry which is preliminary data.</text>
</comment>
<evidence type="ECO:0000313" key="13">
    <source>
        <dbReference type="Proteomes" id="UP001170624"/>
    </source>
</evidence>
<reference evidence="12" key="1">
    <citation type="submission" date="2023-07" db="EMBL/GenBank/DDBJ databases">
        <title>Genome content predicts the carbon catabolic preferences of heterotrophic bacteria.</title>
        <authorList>
            <person name="Gralka M."/>
        </authorList>
    </citation>
    <scope>NUCLEOTIDE SEQUENCE</scope>
    <source>
        <strain evidence="12">G2M05</strain>
    </source>
</reference>
<protein>
    <recommendedName>
        <fullName evidence="7">DNA 3'-5' helicase</fullName>
        <ecNumber evidence="7">5.6.2.4</ecNumber>
    </recommendedName>
    <alternativeName>
        <fullName evidence="8">DNA 3'-5' helicase II</fullName>
    </alternativeName>
</protein>
<keyword evidence="5" id="KW-0413">Isomerase</keyword>
<evidence type="ECO:0000259" key="11">
    <source>
        <dbReference type="PROSITE" id="PS51198"/>
    </source>
</evidence>
<evidence type="ECO:0000256" key="8">
    <source>
        <dbReference type="ARBA" id="ARBA00034923"/>
    </source>
</evidence>
<evidence type="ECO:0000256" key="9">
    <source>
        <dbReference type="ARBA" id="ARBA00048988"/>
    </source>
</evidence>
<dbReference type="InterPro" id="IPR000212">
    <property type="entry name" value="DNA_helicase_UvrD/REP"/>
</dbReference>
<evidence type="ECO:0000256" key="7">
    <source>
        <dbReference type="ARBA" id="ARBA00034808"/>
    </source>
</evidence>
<dbReference type="RefSeq" id="WP_303500127.1">
    <property type="nucleotide sequence ID" value="NZ_JAUOPU010000015.1"/>
</dbReference>
<evidence type="ECO:0000256" key="3">
    <source>
        <dbReference type="ARBA" id="ARBA00022806"/>
    </source>
</evidence>
<evidence type="ECO:0000256" key="5">
    <source>
        <dbReference type="ARBA" id="ARBA00023235"/>
    </source>
</evidence>
<sequence>MSDFTFTDEQIDAINYAKNMVITACPGSGKTTVIAEKIRKEIDSLRDYQGVIGITFTVKASSELKKRVKKGGFRIKNSFFGTIDHFCLSEIIYPFCRRVFSSVSDSIECVSYYELDDTTKVELTNTFSCISIEYLKDNFQPISEYFLSKGIVFLEVLGLLALHILENSTSCRKYINSRYKSVYIDEYQDSSLEQHHLFSKLVNELSLKGVVVGDINQSIYAWRGSNSQYIADLISATNFQHFTVNINHRCHPSIINYSKALYNPKTDLIAVDDIRIYHIHVDGTQKDIVNRIDSIIEKLLEKKYITSVEDIAILVRNNATLEYFQGILKHPHVVYNENPLLSKNSFVTKLLSLLISYRFSSKILITEVIEFIRSFKTLKPSEVGAIRKLVSSIRDTAQENLSSHIVKVAETTIVRSLTETEFEAFTKVIGDDNFIKQYNDDDKSVQIMTLHKAKGLEFKAVFHLDLYDWIFPAREFISGSYEPHFKDYAQDLNLHYVGVTRAEEYCFLLSSSYRYNRYNEVKQGKTSQFLSLESLRELRHSHN</sequence>
<organism evidence="12 13">
    <name type="scientific">Photobacterium sanguinicancri</name>
    <dbReference type="NCBI Taxonomy" id="875932"/>
    <lineage>
        <taxon>Bacteria</taxon>
        <taxon>Pseudomonadati</taxon>
        <taxon>Pseudomonadota</taxon>
        <taxon>Gammaproteobacteria</taxon>
        <taxon>Vibrionales</taxon>
        <taxon>Vibrionaceae</taxon>
        <taxon>Photobacterium</taxon>
    </lineage>
</organism>
<feature type="domain" description="UvrD-like helicase ATP-binding" evidence="11">
    <location>
        <begin position="3"/>
        <end position="251"/>
    </location>
</feature>
<dbReference type="Proteomes" id="UP001170624">
    <property type="component" value="Unassembled WGS sequence"/>
</dbReference>
<dbReference type="GO" id="GO:0043138">
    <property type="term" value="F:3'-5' DNA helicase activity"/>
    <property type="evidence" value="ECO:0007669"/>
    <property type="project" value="UniProtKB-EC"/>
</dbReference>
<comment type="catalytic activity">
    <reaction evidence="6">
        <text>Couples ATP hydrolysis with the unwinding of duplex DNA by translocating in the 3'-5' direction.</text>
        <dbReference type="EC" id="5.6.2.4"/>
    </reaction>
</comment>
<keyword evidence="1 10" id="KW-0547">Nucleotide-binding</keyword>
<dbReference type="PANTHER" id="PTHR11070">
    <property type="entry name" value="UVRD / RECB / PCRA DNA HELICASE FAMILY MEMBER"/>
    <property type="match status" value="1"/>
</dbReference>
<dbReference type="AlphaFoldDB" id="A0AAW7Y6T5"/>
<keyword evidence="2 10" id="KW-0378">Hydrolase</keyword>
<dbReference type="CDD" id="cd17932">
    <property type="entry name" value="DEXQc_UvrD"/>
    <property type="match status" value="1"/>
</dbReference>
<evidence type="ECO:0000256" key="10">
    <source>
        <dbReference type="PROSITE-ProRule" id="PRU00560"/>
    </source>
</evidence>
<evidence type="ECO:0000256" key="1">
    <source>
        <dbReference type="ARBA" id="ARBA00022741"/>
    </source>
</evidence>
<evidence type="ECO:0000313" key="12">
    <source>
        <dbReference type="EMBL" id="MDO6543690.1"/>
    </source>
</evidence>
<proteinExistence type="predicted"/>
<evidence type="ECO:0000256" key="4">
    <source>
        <dbReference type="ARBA" id="ARBA00022840"/>
    </source>
</evidence>
<dbReference type="PROSITE" id="PS51198">
    <property type="entry name" value="UVRD_HELICASE_ATP_BIND"/>
    <property type="match status" value="1"/>
</dbReference>
<keyword evidence="4 10" id="KW-0067">ATP-binding</keyword>
<dbReference type="PANTHER" id="PTHR11070:SF2">
    <property type="entry name" value="ATP-DEPENDENT DNA HELICASE SRS2"/>
    <property type="match status" value="1"/>
</dbReference>
<dbReference type="GO" id="GO:0005524">
    <property type="term" value="F:ATP binding"/>
    <property type="evidence" value="ECO:0007669"/>
    <property type="project" value="UniProtKB-UniRule"/>
</dbReference>
<keyword evidence="3 10" id="KW-0347">Helicase</keyword>
<evidence type="ECO:0000256" key="6">
    <source>
        <dbReference type="ARBA" id="ARBA00034617"/>
    </source>
</evidence>
<dbReference type="InterPro" id="IPR014017">
    <property type="entry name" value="DNA_helicase_UvrD-like_C"/>
</dbReference>
<dbReference type="InterPro" id="IPR014016">
    <property type="entry name" value="UvrD-like_ATP-bd"/>
</dbReference>
<dbReference type="EC" id="5.6.2.4" evidence="7"/>
<dbReference type="SUPFAM" id="SSF52540">
    <property type="entry name" value="P-loop containing nucleoside triphosphate hydrolases"/>
    <property type="match status" value="1"/>
</dbReference>
<evidence type="ECO:0000256" key="2">
    <source>
        <dbReference type="ARBA" id="ARBA00022801"/>
    </source>
</evidence>
<dbReference type="GO" id="GO:0003677">
    <property type="term" value="F:DNA binding"/>
    <property type="evidence" value="ECO:0007669"/>
    <property type="project" value="InterPro"/>
</dbReference>
<dbReference type="Gene3D" id="3.40.50.300">
    <property type="entry name" value="P-loop containing nucleotide triphosphate hydrolases"/>
    <property type="match status" value="3"/>
</dbReference>
<feature type="binding site" evidence="10">
    <location>
        <begin position="24"/>
        <end position="31"/>
    </location>
    <ligand>
        <name>ATP</name>
        <dbReference type="ChEBI" id="CHEBI:30616"/>
    </ligand>
</feature>
<dbReference type="EMBL" id="JAUOPU010000015">
    <property type="protein sequence ID" value="MDO6543690.1"/>
    <property type="molecule type" value="Genomic_DNA"/>
</dbReference>
<dbReference type="Pfam" id="PF00580">
    <property type="entry name" value="UvrD-helicase"/>
    <property type="match status" value="2"/>
</dbReference>
<dbReference type="Pfam" id="PF13361">
    <property type="entry name" value="UvrD_C"/>
    <property type="match status" value="1"/>
</dbReference>